<evidence type="ECO:0000256" key="3">
    <source>
        <dbReference type="ARBA" id="ARBA00022475"/>
    </source>
</evidence>
<comment type="subcellular location">
    <subcellularLocation>
        <location evidence="1">Cell membrane</location>
        <topology evidence="1">Multi-pass membrane protein</topology>
    </subcellularLocation>
</comment>
<feature type="transmembrane region" description="Helical" evidence="7">
    <location>
        <begin position="232"/>
        <end position="257"/>
    </location>
</feature>
<feature type="transmembrane region" description="Helical" evidence="7">
    <location>
        <begin position="293"/>
        <end position="315"/>
    </location>
</feature>
<dbReference type="Proteomes" id="UP000628840">
    <property type="component" value="Unassembled WGS sequence"/>
</dbReference>
<feature type="transmembrane region" description="Helical" evidence="7">
    <location>
        <begin position="263"/>
        <end position="281"/>
    </location>
</feature>
<dbReference type="InterPro" id="IPR022791">
    <property type="entry name" value="L-PG_synthase/AglD"/>
</dbReference>
<proteinExistence type="inferred from homology"/>
<comment type="caution">
    <text evidence="8">The sequence shown here is derived from an EMBL/GenBank/DDBJ whole genome shotgun (WGS) entry which is preliminary data.</text>
</comment>
<comment type="similarity">
    <text evidence="2">Belongs to the UPF0104 family.</text>
</comment>
<feature type="transmembrane region" description="Helical" evidence="7">
    <location>
        <begin position="65"/>
        <end position="87"/>
    </location>
</feature>
<reference evidence="8 9" key="1">
    <citation type="journal article" date="2019" name="Int. J. Syst. Evol. Microbiol.">
        <title>The Global Catalogue of Microorganisms (GCM) 10K type strain sequencing project: providing services to taxonomists for standard genome sequencing and annotation.</title>
        <authorList>
            <consortium name="The Broad Institute Genomics Platform"/>
            <consortium name="The Broad Institute Genome Sequencing Center for Infectious Disease"/>
            <person name="Wu L."/>
            <person name="Ma J."/>
        </authorList>
    </citation>
    <scope>NUCLEOTIDE SEQUENCE [LARGE SCALE GENOMIC DNA]</scope>
    <source>
        <strain evidence="8 9">JCM 19585</strain>
    </source>
</reference>
<evidence type="ECO:0000313" key="8">
    <source>
        <dbReference type="EMBL" id="GGL27871.1"/>
    </source>
</evidence>
<dbReference type="Pfam" id="PF03706">
    <property type="entry name" value="LPG_synthase_TM"/>
    <property type="match status" value="1"/>
</dbReference>
<keyword evidence="9" id="KW-1185">Reference proteome</keyword>
<dbReference type="RefSeq" id="WP_188879700.1">
    <property type="nucleotide sequence ID" value="NZ_BMPF01000001.1"/>
</dbReference>
<protein>
    <submittedName>
        <fullName evidence="8">TIGR00374 family protein</fullName>
    </submittedName>
</protein>
<evidence type="ECO:0000256" key="2">
    <source>
        <dbReference type="ARBA" id="ARBA00011061"/>
    </source>
</evidence>
<sequence length="341" mass="35572">MEFDTRTIFVGFLGAVAVLAALLWVVGIGETRRVLGLLSPAVLAVILLVGVVWLVAWGLALRRVLGALGVTASAADGFLLYAAAAFANNVTPFGQAGGEPFSALLISRATDSEYETGLAAIASLDTLNFVPSILLALVGLSYYAARFTVGDSVRLVLGVVVLLAVGIPALAYVGWRNRHAVEARIVRLVHPVWSALGRRLPVLGVPNRESVSRRIDGFFRAIERVATSRRDLAVALTYSTLGWLCMCLALALSLRALTPMTDVGAAVVFVVVPVASIASITPLPGGTGGVEAAIVLLLVPITGISAATATSAALVFRGATYWFPILLGGGATAWLEARTGR</sequence>
<gene>
    <name evidence="8" type="ORF">GCM10009037_09350</name>
</gene>
<dbReference type="NCBIfam" id="TIGR00374">
    <property type="entry name" value="flippase-like domain"/>
    <property type="match status" value="1"/>
</dbReference>
<organism evidence="8 9">
    <name type="scientific">Halarchaeum grantii</name>
    <dbReference type="NCBI Taxonomy" id="1193105"/>
    <lineage>
        <taxon>Archaea</taxon>
        <taxon>Methanobacteriati</taxon>
        <taxon>Methanobacteriota</taxon>
        <taxon>Stenosarchaea group</taxon>
        <taxon>Halobacteria</taxon>
        <taxon>Halobacteriales</taxon>
        <taxon>Halobacteriaceae</taxon>
    </lineage>
</organism>
<feature type="transmembrane region" description="Helical" evidence="7">
    <location>
        <begin position="34"/>
        <end position="59"/>
    </location>
</feature>
<keyword evidence="4 7" id="KW-0812">Transmembrane</keyword>
<keyword evidence="6 7" id="KW-0472">Membrane</keyword>
<keyword evidence="3" id="KW-1003">Cell membrane</keyword>
<name>A0A830ET60_9EURY</name>
<feature type="transmembrane region" description="Helical" evidence="7">
    <location>
        <begin position="321"/>
        <end position="337"/>
    </location>
</feature>
<evidence type="ECO:0000256" key="5">
    <source>
        <dbReference type="ARBA" id="ARBA00022989"/>
    </source>
</evidence>
<evidence type="ECO:0000256" key="1">
    <source>
        <dbReference type="ARBA" id="ARBA00004651"/>
    </source>
</evidence>
<accession>A0A830ET60</accession>
<dbReference type="AlphaFoldDB" id="A0A830ET60"/>
<dbReference type="OrthoDB" id="15513at2157"/>
<feature type="transmembrane region" description="Helical" evidence="7">
    <location>
        <begin position="155"/>
        <end position="175"/>
    </location>
</feature>
<dbReference type="GO" id="GO:0005886">
    <property type="term" value="C:plasma membrane"/>
    <property type="evidence" value="ECO:0007669"/>
    <property type="project" value="UniProtKB-SubCell"/>
</dbReference>
<feature type="transmembrane region" description="Helical" evidence="7">
    <location>
        <begin position="6"/>
        <end position="27"/>
    </location>
</feature>
<evidence type="ECO:0000256" key="4">
    <source>
        <dbReference type="ARBA" id="ARBA00022692"/>
    </source>
</evidence>
<dbReference type="PANTHER" id="PTHR39087:SF2">
    <property type="entry name" value="UPF0104 MEMBRANE PROTEIN MJ1595"/>
    <property type="match status" value="1"/>
</dbReference>
<evidence type="ECO:0000256" key="7">
    <source>
        <dbReference type="SAM" id="Phobius"/>
    </source>
</evidence>
<dbReference type="EMBL" id="BMPF01000001">
    <property type="protein sequence ID" value="GGL27871.1"/>
    <property type="molecule type" value="Genomic_DNA"/>
</dbReference>
<evidence type="ECO:0000256" key="6">
    <source>
        <dbReference type="ARBA" id="ARBA00023136"/>
    </source>
</evidence>
<keyword evidence="5 7" id="KW-1133">Transmembrane helix</keyword>
<evidence type="ECO:0000313" key="9">
    <source>
        <dbReference type="Proteomes" id="UP000628840"/>
    </source>
</evidence>
<dbReference type="PANTHER" id="PTHR39087">
    <property type="entry name" value="UPF0104 MEMBRANE PROTEIN MJ1595"/>
    <property type="match status" value="1"/>
</dbReference>